<sequence>MSVNNHVLPTLWATYGMDDCLYQDGNAKCHVARRTLDWYVNNNVKRMECPAQSPDLNPIEHLWDELDRRLRACTPLPKSKIELRNFLLNIWKEIPLATMANLVESMPRRVVAVIAAKGGPTSY</sequence>
<comment type="caution">
    <text evidence="1">The sequence shown here is derived from an EMBL/GenBank/DDBJ whole genome shotgun (WGS) entry which is preliminary data.</text>
</comment>
<keyword evidence="2" id="KW-1185">Reference proteome</keyword>
<evidence type="ECO:0000313" key="2">
    <source>
        <dbReference type="Proteomes" id="UP000499080"/>
    </source>
</evidence>
<dbReference type="Gene3D" id="3.30.420.10">
    <property type="entry name" value="Ribonuclease H-like superfamily/Ribonuclease H"/>
    <property type="match status" value="1"/>
</dbReference>
<dbReference type="InterPro" id="IPR036397">
    <property type="entry name" value="RNaseH_sf"/>
</dbReference>
<name>A0A4Y2QV73_ARAVE</name>
<evidence type="ECO:0000313" key="1">
    <source>
        <dbReference type="EMBL" id="GBN67130.1"/>
    </source>
</evidence>
<reference evidence="1 2" key="1">
    <citation type="journal article" date="2019" name="Sci. Rep.">
        <title>Orb-weaving spider Araneus ventricosus genome elucidates the spidroin gene catalogue.</title>
        <authorList>
            <person name="Kono N."/>
            <person name="Nakamura H."/>
            <person name="Ohtoshi R."/>
            <person name="Moran D.A.P."/>
            <person name="Shinohara A."/>
            <person name="Yoshida Y."/>
            <person name="Fujiwara M."/>
            <person name="Mori M."/>
            <person name="Tomita M."/>
            <person name="Arakawa K."/>
        </authorList>
    </citation>
    <scope>NUCLEOTIDE SEQUENCE [LARGE SCALE GENOMIC DNA]</scope>
</reference>
<dbReference type="Proteomes" id="UP000499080">
    <property type="component" value="Unassembled WGS sequence"/>
</dbReference>
<proteinExistence type="predicted"/>
<organism evidence="1 2">
    <name type="scientific">Araneus ventricosus</name>
    <name type="common">Orbweaver spider</name>
    <name type="synonym">Epeira ventricosa</name>
    <dbReference type="NCBI Taxonomy" id="182803"/>
    <lineage>
        <taxon>Eukaryota</taxon>
        <taxon>Metazoa</taxon>
        <taxon>Ecdysozoa</taxon>
        <taxon>Arthropoda</taxon>
        <taxon>Chelicerata</taxon>
        <taxon>Arachnida</taxon>
        <taxon>Araneae</taxon>
        <taxon>Araneomorphae</taxon>
        <taxon>Entelegynae</taxon>
        <taxon>Araneoidea</taxon>
        <taxon>Araneidae</taxon>
        <taxon>Araneus</taxon>
    </lineage>
</organism>
<dbReference type="OrthoDB" id="9996331at2759"/>
<dbReference type="EMBL" id="BGPR01014885">
    <property type="protein sequence ID" value="GBN67130.1"/>
    <property type="molecule type" value="Genomic_DNA"/>
</dbReference>
<dbReference type="AlphaFoldDB" id="A0A4Y2QV73"/>
<dbReference type="GO" id="GO:0003676">
    <property type="term" value="F:nucleic acid binding"/>
    <property type="evidence" value="ECO:0007669"/>
    <property type="project" value="InterPro"/>
</dbReference>
<protein>
    <submittedName>
        <fullName evidence="1">Transposable element Tcb1 transposase</fullName>
    </submittedName>
</protein>
<accession>A0A4Y2QV73</accession>
<gene>
    <name evidence="1" type="primary">TCB1_135</name>
    <name evidence="1" type="ORF">AVEN_180199_1</name>
</gene>